<sequence length="163" mass="19083">MGLLFECQKHVEASKFSEKVISELEGENLMQQMEKVKLELQEMNTQLRFELTEGEERENALKSEMEILHMKLVDLQKTNLMFQEENRKVLEEKNSLIKSVSELKDAKSAAEDENSVMFHEALNLESLSMVYESFFIEKVLEQKELSKHLSDLHSMNNNLKQEL</sequence>
<protein>
    <submittedName>
        <fullName evidence="2">Kinase interacting (KIP1-like) family protein</fullName>
    </submittedName>
</protein>
<dbReference type="ExpressionAtlas" id="A0A2K3KXV5">
    <property type="expression patterns" value="baseline"/>
</dbReference>
<dbReference type="AlphaFoldDB" id="A0A2K3KXV5"/>
<evidence type="ECO:0000313" key="3">
    <source>
        <dbReference type="Proteomes" id="UP000236291"/>
    </source>
</evidence>
<gene>
    <name evidence="2" type="ORF">L195_g026980</name>
</gene>
<comment type="caution">
    <text evidence="2">The sequence shown here is derived from an EMBL/GenBank/DDBJ whole genome shotgun (WGS) entry which is preliminary data.</text>
</comment>
<reference evidence="2 3" key="1">
    <citation type="journal article" date="2014" name="Am. J. Bot.">
        <title>Genome assembly and annotation for red clover (Trifolium pratense; Fabaceae).</title>
        <authorList>
            <person name="Istvanek J."/>
            <person name="Jaros M."/>
            <person name="Krenek A."/>
            <person name="Repkova J."/>
        </authorList>
    </citation>
    <scope>NUCLEOTIDE SEQUENCE [LARGE SCALE GENOMIC DNA]</scope>
    <source>
        <strain evidence="3">cv. Tatra</strain>
        <tissue evidence="2">Young leaves</tissue>
    </source>
</reference>
<feature type="coiled-coil region" evidence="1">
    <location>
        <begin position="26"/>
        <end position="113"/>
    </location>
</feature>
<keyword evidence="2" id="KW-0418">Kinase</keyword>
<evidence type="ECO:0000313" key="2">
    <source>
        <dbReference type="EMBL" id="PNX71109.1"/>
    </source>
</evidence>
<evidence type="ECO:0000256" key="1">
    <source>
        <dbReference type="SAM" id="Coils"/>
    </source>
</evidence>
<dbReference type="EMBL" id="ASHM01022897">
    <property type="protein sequence ID" value="PNX71109.1"/>
    <property type="molecule type" value="Genomic_DNA"/>
</dbReference>
<keyword evidence="2" id="KW-0808">Transferase</keyword>
<feature type="non-terminal residue" evidence="2">
    <location>
        <position position="163"/>
    </location>
</feature>
<accession>A0A2K3KXV5</accession>
<dbReference type="GO" id="GO:0016301">
    <property type="term" value="F:kinase activity"/>
    <property type="evidence" value="ECO:0007669"/>
    <property type="project" value="UniProtKB-KW"/>
</dbReference>
<proteinExistence type="predicted"/>
<organism evidence="2 3">
    <name type="scientific">Trifolium pratense</name>
    <name type="common">Red clover</name>
    <dbReference type="NCBI Taxonomy" id="57577"/>
    <lineage>
        <taxon>Eukaryota</taxon>
        <taxon>Viridiplantae</taxon>
        <taxon>Streptophyta</taxon>
        <taxon>Embryophyta</taxon>
        <taxon>Tracheophyta</taxon>
        <taxon>Spermatophyta</taxon>
        <taxon>Magnoliopsida</taxon>
        <taxon>eudicotyledons</taxon>
        <taxon>Gunneridae</taxon>
        <taxon>Pentapetalae</taxon>
        <taxon>rosids</taxon>
        <taxon>fabids</taxon>
        <taxon>Fabales</taxon>
        <taxon>Fabaceae</taxon>
        <taxon>Papilionoideae</taxon>
        <taxon>50 kb inversion clade</taxon>
        <taxon>NPAAA clade</taxon>
        <taxon>Hologalegina</taxon>
        <taxon>IRL clade</taxon>
        <taxon>Trifolieae</taxon>
        <taxon>Trifolium</taxon>
    </lineage>
</organism>
<dbReference type="Proteomes" id="UP000236291">
    <property type="component" value="Unassembled WGS sequence"/>
</dbReference>
<reference evidence="2 3" key="2">
    <citation type="journal article" date="2017" name="Front. Plant Sci.">
        <title>Gene Classification and Mining of Molecular Markers Useful in Red Clover (Trifolium pratense) Breeding.</title>
        <authorList>
            <person name="Istvanek J."/>
            <person name="Dluhosova J."/>
            <person name="Dluhos P."/>
            <person name="Patkova L."/>
            <person name="Nedelnik J."/>
            <person name="Repkova J."/>
        </authorList>
    </citation>
    <scope>NUCLEOTIDE SEQUENCE [LARGE SCALE GENOMIC DNA]</scope>
    <source>
        <strain evidence="3">cv. Tatra</strain>
        <tissue evidence="2">Young leaves</tissue>
    </source>
</reference>
<keyword evidence="1" id="KW-0175">Coiled coil</keyword>
<name>A0A2K3KXV5_TRIPR</name>